<evidence type="ECO:0000313" key="2">
    <source>
        <dbReference type="Proteomes" id="UP000494182"/>
    </source>
</evidence>
<dbReference type="AlphaFoldDB" id="A0A6P2WYP6"/>
<sequence>MHQQIQPIEVGKFGRLVVCLRWSELDGIMWHGNKAGIAFG</sequence>
<dbReference type="RefSeq" id="WP_256978201.1">
    <property type="nucleotide sequence ID" value="NZ_CABVQT010000004.1"/>
</dbReference>
<reference evidence="1 2" key="1">
    <citation type="submission" date="2019-09" db="EMBL/GenBank/DDBJ databases">
        <authorList>
            <person name="Depoorter E."/>
        </authorList>
    </citation>
    <scope>NUCLEOTIDE SEQUENCE [LARGE SCALE GENOMIC DNA]</scope>
    <source>
        <strain evidence="1">R-71171</strain>
    </source>
</reference>
<accession>A0A6P2WYP6</accession>
<evidence type="ECO:0000313" key="1">
    <source>
        <dbReference type="EMBL" id="VWD01738.1"/>
    </source>
</evidence>
<dbReference type="EMBL" id="CABVQT010000004">
    <property type="protein sequence ID" value="VWD01738.1"/>
    <property type="molecule type" value="Genomic_DNA"/>
</dbReference>
<gene>
    <name evidence="1" type="ORF">BCO71171_01871</name>
</gene>
<organism evidence="1 2">
    <name type="scientific">Burkholderia contaminans</name>
    <dbReference type="NCBI Taxonomy" id="488447"/>
    <lineage>
        <taxon>Bacteria</taxon>
        <taxon>Pseudomonadati</taxon>
        <taxon>Pseudomonadota</taxon>
        <taxon>Betaproteobacteria</taxon>
        <taxon>Burkholderiales</taxon>
        <taxon>Burkholderiaceae</taxon>
        <taxon>Burkholderia</taxon>
        <taxon>Burkholderia cepacia complex</taxon>
    </lineage>
</organism>
<name>A0A6P2WYP6_9BURK</name>
<protein>
    <submittedName>
        <fullName evidence="1">Uncharacterized protein</fullName>
    </submittedName>
</protein>
<dbReference type="Proteomes" id="UP000494182">
    <property type="component" value="Unassembled WGS sequence"/>
</dbReference>
<proteinExistence type="predicted"/>